<name>A0A642V877_9ASCO</name>
<gene>
    <name evidence="2" type="ORF">TRICI_001594</name>
</gene>
<dbReference type="OrthoDB" id="94039at2759"/>
<feature type="domain" description="AB hydrolase-1" evidence="1">
    <location>
        <begin position="54"/>
        <end position="316"/>
    </location>
</feature>
<keyword evidence="3" id="KW-1185">Reference proteome</keyword>
<sequence>MPLTKETKVIEAHHPRQNEFSTLRPDDRLRLAYNVLTDSTKTKSVPAEERIVLYFVHGNGMSKECWEYNANLLFEKHGDVIEKMIAIDIVNQNDSYQLNKDKLGWLPQWGDGGRDVVKIVKAETGPGINILVGHSMGGVQCMYASLFEPALIDSLVTVDPVVFAEHGWESDKQVQKYLQKRFHKIHRLLRTEFKDKADYEKYIREGSMSRTWHPDIQTSYMNGSGIFHSDGTVTFKTSALQQMSTYYATIYSFRHGLKLASLVDHEVLHIAGTQDSVTKRANAVECRKVLQHGVSVDIDGAGHLVPFEKPHETVDAIAAFISRRRTRRLEIRSEYDSRKSFSPAQLDAMFKERFDEIENTYPNNRLYSRL</sequence>
<organism evidence="2 3">
    <name type="scientific">Trichomonascus ciferrii</name>
    <dbReference type="NCBI Taxonomy" id="44093"/>
    <lineage>
        <taxon>Eukaryota</taxon>
        <taxon>Fungi</taxon>
        <taxon>Dikarya</taxon>
        <taxon>Ascomycota</taxon>
        <taxon>Saccharomycotina</taxon>
        <taxon>Dipodascomycetes</taxon>
        <taxon>Dipodascales</taxon>
        <taxon>Trichomonascaceae</taxon>
        <taxon>Trichomonascus</taxon>
        <taxon>Trichomonascus ciferrii complex</taxon>
    </lineage>
</organism>
<accession>A0A642V877</accession>
<dbReference type="PANTHER" id="PTHR43194:SF2">
    <property type="entry name" value="PEROXISOMAL MEMBRANE PROTEIN LPX1"/>
    <property type="match status" value="1"/>
</dbReference>
<dbReference type="PANTHER" id="PTHR43194">
    <property type="entry name" value="HYDROLASE ALPHA/BETA FOLD FAMILY"/>
    <property type="match status" value="1"/>
</dbReference>
<proteinExistence type="predicted"/>
<dbReference type="EMBL" id="SWFS01000112">
    <property type="protein sequence ID" value="KAA8916312.1"/>
    <property type="molecule type" value="Genomic_DNA"/>
</dbReference>
<dbReference type="Pfam" id="PF12697">
    <property type="entry name" value="Abhydrolase_6"/>
    <property type="match status" value="1"/>
</dbReference>
<dbReference type="Proteomes" id="UP000761534">
    <property type="component" value="Unassembled WGS sequence"/>
</dbReference>
<dbReference type="InterPro" id="IPR000073">
    <property type="entry name" value="AB_hydrolase_1"/>
</dbReference>
<evidence type="ECO:0000259" key="1">
    <source>
        <dbReference type="Pfam" id="PF12697"/>
    </source>
</evidence>
<dbReference type="VEuPathDB" id="FungiDB:TRICI_001594"/>
<evidence type="ECO:0000313" key="3">
    <source>
        <dbReference type="Proteomes" id="UP000761534"/>
    </source>
</evidence>
<evidence type="ECO:0000313" key="2">
    <source>
        <dbReference type="EMBL" id="KAA8916312.1"/>
    </source>
</evidence>
<protein>
    <recommendedName>
        <fullName evidence="1">AB hydrolase-1 domain-containing protein</fullName>
    </recommendedName>
</protein>
<dbReference type="AlphaFoldDB" id="A0A642V877"/>
<reference evidence="2" key="1">
    <citation type="journal article" date="2019" name="G3 (Bethesda)">
        <title>Genome Assemblies of Two Rare Opportunistic Yeast Pathogens: Diutina rugosa (syn. Candida rugosa) and Trichomonascus ciferrii (syn. Candida ciferrii).</title>
        <authorList>
            <person name="Mixao V."/>
            <person name="Saus E."/>
            <person name="Hansen A.P."/>
            <person name="Lass-Florl C."/>
            <person name="Gabaldon T."/>
        </authorList>
    </citation>
    <scope>NUCLEOTIDE SEQUENCE</scope>
    <source>
        <strain evidence="2">CBS 4856</strain>
    </source>
</reference>
<dbReference type="SUPFAM" id="SSF53474">
    <property type="entry name" value="alpha/beta-Hydrolases"/>
    <property type="match status" value="1"/>
</dbReference>
<dbReference type="InterPro" id="IPR029058">
    <property type="entry name" value="AB_hydrolase_fold"/>
</dbReference>
<comment type="caution">
    <text evidence="2">The sequence shown here is derived from an EMBL/GenBank/DDBJ whole genome shotgun (WGS) entry which is preliminary data.</text>
</comment>
<dbReference type="InterPro" id="IPR050228">
    <property type="entry name" value="Carboxylesterase_BioH"/>
</dbReference>
<dbReference type="Gene3D" id="3.40.50.1820">
    <property type="entry name" value="alpha/beta hydrolase"/>
    <property type="match status" value="1"/>
</dbReference>